<keyword evidence="7" id="KW-0966">Cell projection</keyword>
<dbReference type="PANTHER" id="PTHR34773">
    <property type="entry name" value="FLAGELLAR SECRETION CHAPERONE FLIS"/>
    <property type="match status" value="1"/>
</dbReference>
<evidence type="ECO:0000256" key="4">
    <source>
        <dbReference type="ARBA" id="ARBA00022795"/>
    </source>
</evidence>
<dbReference type="NCBIfam" id="TIGR00208">
    <property type="entry name" value="fliS"/>
    <property type="match status" value="1"/>
</dbReference>
<dbReference type="EMBL" id="QOQW01000010">
    <property type="protein sequence ID" value="RCK79803.1"/>
    <property type="molecule type" value="Genomic_DNA"/>
</dbReference>
<evidence type="ECO:0000256" key="2">
    <source>
        <dbReference type="ARBA" id="ARBA00008787"/>
    </source>
</evidence>
<comment type="similarity">
    <text evidence="2">Belongs to the FliS family.</text>
</comment>
<sequence>MTNGAPSNNTYRKTQIDTASPETLILMLYDGALRFMGQAEEAFAEKNMEKISNLLVRVQAIFTELMTALNKEQGGEIAINLERLYLFFLDRLAEANIKKDPEPMRQIRPLIEDLRNTWAEAIRLHAKNTGSPGQPTPPKPRLNVAA</sequence>
<evidence type="ECO:0000313" key="7">
    <source>
        <dbReference type="EMBL" id="RCK79803.1"/>
    </source>
</evidence>
<protein>
    <submittedName>
        <fullName evidence="7">Flagellar biosynthesis protein FliS</fullName>
    </submittedName>
</protein>
<evidence type="ECO:0000256" key="3">
    <source>
        <dbReference type="ARBA" id="ARBA00022490"/>
    </source>
</evidence>
<evidence type="ECO:0000256" key="6">
    <source>
        <dbReference type="SAM" id="MobiDB-lite"/>
    </source>
</evidence>
<reference evidence="7 8" key="1">
    <citation type="submission" date="2018-05" db="EMBL/GenBank/DDBJ databases">
        <title>A metagenomic window into the 2 km-deep terrestrial subsurface aquifer revealed taxonomically and functionally diverse microbial community comprising novel uncultured bacterial lineages.</title>
        <authorList>
            <person name="Kadnikov V.V."/>
            <person name="Mardanov A.V."/>
            <person name="Beletsky A.V."/>
            <person name="Banks D."/>
            <person name="Pimenov N.V."/>
            <person name="Frank Y.A."/>
            <person name="Karnachuk O.V."/>
            <person name="Ravin N.V."/>
        </authorList>
    </citation>
    <scope>NUCLEOTIDE SEQUENCE [LARGE SCALE GENOMIC DNA]</scope>
    <source>
        <strain evidence="7">BY5</strain>
    </source>
</reference>
<keyword evidence="3" id="KW-0963">Cytoplasm</keyword>
<gene>
    <name evidence="7" type="ORF">OZSIB_3957</name>
</gene>
<dbReference type="Proteomes" id="UP000252355">
    <property type="component" value="Unassembled WGS sequence"/>
</dbReference>
<dbReference type="InterPro" id="IPR003713">
    <property type="entry name" value="FliS"/>
</dbReference>
<proteinExistence type="inferred from homology"/>
<dbReference type="SUPFAM" id="SSF101116">
    <property type="entry name" value="Flagellar export chaperone FliS"/>
    <property type="match status" value="1"/>
</dbReference>
<accession>A0A367ZNW6</accession>
<comment type="caution">
    <text evidence="7">The sequence shown here is derived from an EMBL/GenBank/DDBJ whole genome shotgun (WGS) entry which is preliminary data.</text>
</comment>
<keyword evidence="7" id="KW-0969">Cilium</keyword>
<dbReference type="Pfam" id="PF02561">
    <property type="entry name" value="FliS"/>
    <property type="match status" value="1"/>
</dbReference>
<keyword evidence="4" id="KW-1005">Bacterial flagellum biogenesis</keyword>
<dbReference type="Gene3D" id="1.20.120.340">
    <property type="entry name" value="Flagellar protein FliS"/>
    <property type="match status" value="1"/>
</dbReference>
<keyword evidence="7" id="KW-0282">Flagellum</keyword>
<evidence type="ECO:0000256" key="5">
    <source>
        <dbReference type="ARBA" id="ARBA00023186"/>
    </source>
</evidence>
<organism evidence="7 8">
    <name type="scientific">Candidatus Ozemobacter sibiricus</name>
    <dbReference type="NCBI Taxonomy" id="2268124"/>
    <lineage>
        <taxon>Bacteria</taxon>
        <taxon>Candidatus Ozemobacteria</taxon>
        <taxon>Candidatus Ozemobacterales</taxon>
        <taxon>Candidatus Ozemobacteraceae</taxon>
        <taxon>Candidatus Ozemobacter</taxon>
    </lineage>
</organism>
<dbReference type="PANTHER" id="PTHR34773:SF1">
    <property type="entry name" value="FLAGELLAR SECRETION CHAPERONE FLIS"/>
    <property type="match status" value="1"/>
</dbReference>
<evidence type="ECO:0000313" key="8">
    <source>
        <dbReference type="Proteomes" id="UP000252355"/>
    </source>
</evidence>
<dbReference type="InterPro" id="IPR036584">
    <property type="entry name" value="FliS_sf"/>
</dbReference>
<dbReference type="GO" id="GO:0005829">
    <property type="term" value="C:cytosol"/>
    <property type="evidence" value="ECO:0007669"/>
    <property type="project" value="UniProtKB-SubCell"/>
</dbReference>
<dbReference type="AlphaFoldDB" id="A0A367ZNW6"/>
<comment type="subcellular location">
    <subcellularLocation>
        <location evidence="1">Cytoplasm</location>
        <location evidence="1">Cytosol</location>
    </subcellularLocation>
</comment>
<dbReference type="CDD" id="cd16098">
    <property type="entry name" value="FliS"/>
    <property type="match status" value="1"/>
</dbReference>
<evidence type="ECO:0000256" key="1">
    <source>
        <dbReference type="ARBA" id="ARBA00004514"/>
    </source>
</evidence>
<feature type="region of interest" description="Disordered" evidence="6">
    <location>
        <begin position="127"/>
        <end position="146"/>
    </location>
</feature>
<keyword evidence="5" id="KW-0143">Chaperone</keyword>
<dbReference type="GO" id="GO:0044780">
    <property type="term" value="P:bacterial-type flagellum assembly"/>
    <property type="evidence" value="ECO:0007669"/>
    <property type="project" value="InterPro"/>
</dbReference>
<dbReference type="GO" id="GO:0071973">
    <property type="term" value="P:bacterial-type flagellum-dependent cell motility"/>
    <property type="evidence" value="ECO:0007669"/>
    <property type="project" value="TreeGrafter"/>
</dbReference>
<name>A0A367ZNW6_9BACT</name>